<dbReference type="EnsemblBacteria" id="ABC21606">
    <property type="protein sequence ID" value="ABC21606"/>
    <property type="gene ID" value="Rru_A0802"/>
</dbReference>
<keyword evidence="6" id="KW-0067">ATP-binding</keyword>
<dbReference type="InterPro" id="IPR003593">
    <property type="entry name" value="AAA+_ATPase"/>
</dbReference>
<reference evidence="9 10" key="1">
    <citation type="journal article" date="2011" name="Stand. Genomic Sci.">
        <title>Complete genome sequence of Rhodospirillum rubrum type strain (S1).</title>
        <authorList>
            <person name="Munk A.C."/>
            <person name="Copeland A."/>
            <person name="Lucas S."/>
            <person name="Lapidus A."/>
            <person name="Del Rio T.G."/>
            <person name="Barry K."/>
            <person name="Detter J.C."/>
            <person name="Hammon N."/>
            <person name="Israni S."/>
            <person name="Pitluck S."/>
            <person name="Brettin T."/>
            <person name="Bruce D."/>
            <person name="Han C."/>
            <person name="Tapia R."/>
            <person name="Gilna P."/>
            <person name="Schmutz J."/>
            <person name="Larimer F."/>
            <person name="Land M."/>
            <person name="Kyrpides N.C."/>
            <person name="Mavromatis K."/>
            <person name="Richardson P."/>
            <person name="Rohde M."/>
            <person name="Goker M."/>
            <person name="Klenk H.P."/>
            <person name="Zhang Y."/>
            <person name="Roberts G.P."/>
            <person name="Reslewic S."/>
            <person name="Schwartz D.C."/>
        </authorList>
    </citation>
    <scope>NUCLEOTIDE SEQUENCE [LARGE SCALE GENOMIC DNA]</scope>
    <source>
        <strain evidence="10">ATCC 11170 / ATH 1.1.1 / DSM 467 / LMG 4362 / NCIMB 8255 / S1</strain>
    </source>
</reference>
<evidence type="ECO:0000313" key="9">
    <source>
        <dbReference type="EMBL" id="ABC21606.1"/>
    </source>
</evidence>
<evidence type="ECO:0000256" key="1">
    <source>
        <dbReference type="ARBA" id="ARBA00004417"/>
    </source>
</evidence>
<dbReference type="EMBL" id="CP000230">
    <property type="protein sequence ID" value="ABC21606.1"/>
    <property type="molecule type" value="Genomic_DNA"/>
</dbReference>
<dbReference type="PANTHER" id="PTHR43297:SF2">
    <property type="entry name" value="DIPEPTIDE TRANSPORT ATP-BINDING PROTEIN DPPD"/>
    <property type="match status" value="1"/>
</dbReference>
<dbReference type="SUPFAM" id="SSF52540">
    <property type="entry name" value="P-loop containing nucleoside triphosphate hydrolases"/>
    <property type="match status" value="1"/>
</dbReference>
<keyword evidence="7" id="KW-0472">Membrane</keyword>
<keyword evidence="5" id="KW-0547">Nucleotide-binding</keyword>
<feature type="domain" description="ABC transporter" evidence="8">
    <location>
        <begin position="10"/>
        <end position="257"/>
    </location>
</feature>
<dbReference type="SMART" id="SM00382">
    <property type="entry name" value="AAA"/>
    <property type="match status" value="1"/>
</dbReference>
<evidence type="ECO:0000256" key="3">
    <source>
        <dbReference type="ARBA" id="ARBA00022448"/>
    </source>
</evidence>
<keyword evidence="9" id="KW-0378">Hydrolase</keyword>
<sequence length="276" mass="29568">MNTLSPLLDVRTLSVDFPTRHGLAAALRGVSFSVGREKLGIVGESGSGKSTVARAILDSLPPQARVSVEGLTFEGADLRTMPKARRAGLLGRRLSMVPQDPRFGLNPVISVGRQIAESYRLVGGHGRREARALALDALAMVKIADPRATYDRYPHQLSGGMGQRVMIAMMLAPGPALLFADEPTSALDSTTTGHVLETLHDLVSARGMGLVLISHDLDLVAAFCDRILVMNQGEIVESCRAGDLSRVRHPYSRRLLAAVPRLPVPRDRSSAALGGR</sequence>
<dbReference type="KEGG" id="rru:Rru_A0802"/>
<dbReference type="PATRIC" id="fig|269796.9.peg.857"/>
<evidence type="ECO:0000259" key="8">
    <source>
        <dbReference type="PROSITE" id="PS50893"/>
    </source>
</evidence>
<evidence type="ECO:0000313" key="10">
    <source>
        <dbReference type="Proteomes" id="UP000001929"/>
    </source>
</evidence>
<dbReference type="Pfam" id="PF00005">
    <property type="entry name" value="ABC_tran"/>
    <property type="match status" value="1"/>
</dbReference>
<evidence type="ECO:0000256" key="7">
    <source>
        <dbReference type="ARBA" id="ARBA00023136"/>
    </source>
</evidence>
<comment type="similarity">
    <text evidence="2">Belongs to the ABC transporter superfamily.</text>
</comment>
<dbReference type="PANTHER" id="PTHR43297">
    <property type="entry name" value="OLIGOPEPTIDE TRANSPORT ATP-BINDING PROTEIN APPD"/>
    <property type="match status" value="1"/>
</dbReference>
<accession>Q2RW89</accession>
<dbReference type="CDD" id="cd03257">
    <property type="entry name" value="ABC_NikE_OppD_transporters"/>
    <property type="match status" value="1"/>
</dbReference>
<protein>
    <submittedName>
        <fullName evidence="9">ABC transporter component</fullName>
        <ecNumber evidence="9">3.6.3.27</ecNumber>
    </submittedName>
</protein>
<proteinExistence type="inferred from homology"/>
<dbReference type="eggNOG" id="COG0444">
    <property type="taxonomic scope" value="Bacteria"/>
</dbReference>
<dbReference type="InterPro" id="IPR027417">
    <property type="entry name" value="P-loop_NTPase"/>
</dbReference>
<dbReference type="RefSeq" id="WP_011388560.1">
    <property type="nucleotide sequence ID" value="NC_007643.1"/>
</dbReference>
<evidence type="ECO:0000256" key="4">
    <source>
        <dbReference type="ARBA" id="ARBA00022475"/>
    </source>
</evidence>
<dbReference type="AlphaFoldDB" id="Q2RW89"/>
<dbReference type="InterPro" id="IPR050388">
    <property type="entry name" value="ABC_Ni/Peptide_Import"/>
</dbReference>
<dbReference type="EC" id="3.6.3.27" evidence="9"/>
<organism evidence="9 10">
    <name type="scientific">Rhodospirillum rubrum (strain ATCC 11170 / ATH 1.1.1 / DSM 467 / LMG 4362 / NCIMB 8255 / S1)</name>
    <dbReference type="NCBI Taxonomy" id="269796"/>
    <lineage>
        <taxon>Bacteria</taxon>
        <taxon>Pseudomonadati</taxon>
        <taxon>Pseudomonadota</taxon>
        <taxon>Alphaproteobacteria</taxon>
        <taxon>Rhodospirillales</taxon>
        <taxon>Rhodospirillaceae</taxon>
        <taxon>Rhodospirillum</taxon>
    </lineage>
</organism>
<dbReference type="GO" id="GO:0016887">
    <property type="term" value="F:ATP hydrolysis activity"/>
    <property type="evidence" value="ECO:0007669"/>
    <property type="project" value="InterPro"/>
</dbReference>
<keyword evidence="4" id="KW-1003">Cell membrane</keyword>
<evidence type="ECO:0000256" key="5">
    <source>
        <dbReference type="ARBA" id="ARBA00022741"/>
    </source>
</evidence>
<gene>
    <name evidence="9" type="ordered locus">Rru_A0802</name>
</gene>
<evidence type="ECO:0000256" key="2">
    <source>
        <dbReference type="ARBA" id="ARBA00005417"/>
    </source>
</evidence>
<comment type="subcellular location">
    <subcellularLocation>
        <location evidence="1">Cell inner membrane</location>
        <topology evidence="1">Peripheral membrane protein</topology>
    </subcellularLocation>
</comment>
<dbReference type="Proteomes" id="UP000001929">
    <property type="component" value="Chromosome"/>
</dbReference>
<dbReference type="GO" id="GO:0005524">
    <property type="term" value="F:ATP binding"/>
    <property type="evidence" value="ECO:0007669"/>
    <property type="project" value="UniProtKB-KW"/>
</dbReference>
<dbReference type="InterPro" id="IPR003439">
    <property type="entry name" value="ABC_transporter-like_ATP-bd"/>
</dbReference>
<dbReference type="PROSITE" id="PS50893">
    <property type="entry name" value="ABC_TRANSPORTER_2"/>
    <property type="match status" value="1"/>
</dbReference>
<name>Q2RW89_RHORT</name>
<keyword evidence="3" id="KW-0813">Transport</keyword>
<evidence type="ECO:0000256" key="6">
    <source>
        <dbReference type="ARBA" id="ARBA00022840"/>
    </source>
</evidence>
<dbReference type="GO" id="GO:0005886">
    <property type="term" value="C:plasma membrane"/>
    <property type="evidence" value="ECO:0007669"/>
    <property type="project" value="UniProtKB-SubCell"/>
</dbReference>
<dbReference type="STRING" id="269796.Rru_A0802"/>
<dbReference type="PhylomeDB" id="Q2RW89"/>
<dbReference type="HOGENOM" id="CLU_000604_1_23_5"/>
<keyword evidence="10" id="KW-1185">Reference proteome</keyword>
<dbReference type="Gene3D" id="3.40.50.300">
    <property type="entry name" value="P-loop containing nucleotide triphosphate hydrolases"/>
    <property type="match status" value="1"/>
</dbReference>